<dbReference type="PANTHER" id="PTHR37828">
    <property type="entry name" value="GSR2449 PROTEIN"/>
    <property type="match status" value="1"/>
</dbReference>
<accession>A0A7W7C409</accession>
<protein>
    <submittedName>
        <fullName evidence="1">Uncharacterized protein YciI</fullName>
    </submittedName>
</protein>
<name>A0A7W7C409_9PSEU</name>
<dbReference type="PANTHER" id="PTHR37828:SF1">
    <property type="entry name" value="YCII-RELATED DOMAIN-CONTAINING PROTEIN"/>
    <property type="match status" value="1"/>
</dbReference>
<comment type="caution">
    <text evidence="1">The sequence shown here is derived from an EMBL/GenBank/DDBJ whole genome shotgun (WGS) entry which is preliminary data.</text>
</comment>
<dbReference type="RefSeq" id="WP_185000083.1">
    <property type="nucleotide sequence ID" value="NZ_BAAAUI010000013.1"/>
</dbReference>
<evidence type="ECO:0000313" key="1">
    <source>
        <dbReference type="EMBL" id="MBB4674040.1"/>
    </source>
</evidence>
<reference evidence="1 2" key="1">
    <citation type="submission" date="2020-08" db="EMBL/GenBank/DDBJ databases">
        <title>Sequencing the genomes of 1000 actinobacteria strains.</title>
        <authorList>
            <person name="Klenk H.-P."/>
        </authorList>
    </citation>
    <scope>NUCLEOTIDE SEQUENCE [LARGE SCALE GENOMIC DNA]</scope>
    <source>
        <strain evidence="1 2">DSM 44230</strain>
    </source>
</reference>
<sequence>MYIVLLNYTVSTDEVDLVLPEHAAWLDRQYAAGNFLLSGRCRTLGARHDRLIVTRPMVRGHLDAILATDPFKLRRVVRHEVIDFEASRTAPALLAYNELLAS</sequence>
<evidence type="ECO:0000313" key="2">
    <source>
        <dbReference type="Proteomes" id="UP000533598"/>
    </source>
</evidence>
<dbReference type="Proteomes" id="UP000533598">
    <property type="component" value="Unassembled WGS sequence"/>
</dbReference>
<organism evidence="1 2">
    <name type="scientific">Crossiella cryophila</name>
    <dbReference type="NCBI Taxonomy" id="43355"/>
    <lineage>
        <taxon>Bacteria</taxon>
        <taxon>Bacillati</taxon>
        <taxon>Actinomycetota</taxon>
        <taxon>Actinomycetes</taxon>
        <taxon>Pseudonocardiales</taxon>
        <taxon>Pseudonocardiaceae</taxon>
        <taxon>Crossiella</taxon>
    </lineage>
</organism>
<dbReference type="InterPro" id="IPR011008">
    <property type="entry name" value="Dimeric_a/b-barrel"/>
</dbReference>
<keyword evidence="2" id="KW-1185">Reference proteome</keyword>
<dbReference type="SUPFAM" id="SSF54909">
    <property type="entry name" value="Dimeric alpha+beta barrel"/>
    <property type="match status" value="1"/>
</dbReference>
<proteinExistence type="predicted"/>
<gene>
    <name evidence="1" type="ORF">HNR67_000158</name>
</gene>
<dbReference type="EMBL" id="JACHMH010000001">
    <property type="protein sequence ID" value="MBB4674040.1"/>
    <property type="molecule type" value="Genomic_DNA"/>
</dbReference>
<dbReference type="AlphaFoldDB" id="A0A7W7C409"/>